<name>A0AA41VUR9_PAPNU</name>
<dbReference type="Proteomes" id="UP001177140">
    <property type="component" value="Unassembled WGS sequence"/>
</dbReference>
<evidence type="ECO:0000313" key="2">
    <source>
        <dbReference type="EMBL" id="MCL7051156.1"/>
    </source>
</evidence>
<keyword evidence="3" id="KW-1185">Reference proteome</keyword>
<dbReference type="Gene3D" id="2.60.210.10">
    <property type="entry name" value="Apoptosis, Tumor Necrosis Factor Receptor Associated Protein 2, Chain A"/>
    <property type="match status" value="1"/>
</dbReference>
<dbReference type="EMBL" id="JAJJMA010335533">
    <property type="protein sequence ID" value="MCL7051156.1"/>
    <property type="molecule type" value="Genomic_DNA"/>
</dbReference>
<dbReference type="EMBL" id="JAJJMA010297848">
    <property type="protein sequence ID" value="MCL7047842.1"/>
    <property type="molecule type" value="Genomic_DNA"/>
</dbReference>
<evidence type="ECO:0000313" key="3">
    <source>
        <dbReference type="Proteomes" id="UP001177140"/>
    </source>
</evidence>
<feature type="non-terminal residue" evidence="1">
    <location>
        <position position="59"/>
    </location>
</feature>
<dbReference type="AlphaFoldDB" id="A0AA41VUR9"/>
<dbReference type="InterPro" id="IPR008974">
    <property type="entry name" value="TRAF-like"/>
</dbReference>
<accession>A0AA41VUR9</accession>
<protein>
    <submittedName>
        <fullName evidence="1">Uncharacterized protein</fullName>
    </submittedName>
</protein>
<sequence length="59" mass="7110">MNQLGPRRHKWQLLAFRRRHNIDDYLSVYVVAVECKHWQLAKFSLAVVDQTNNKNTLMR</sequence>
<organism evidence="1 3">
    <name type="scientific">Papaver nudicaule</name>
    <name type="common">Iceland poppy</name>
    <dbReference type="NCBI Taxonomy" id="74823"/>
    <lineage>
        <taxon>Eukaryota</taxon>
        <taxon>Viridiplantae</taxon>
        <taxon>Streptophyta</taxon>
        <taxon>Embryophyta</taxon>
        <taxon>Tracheophyta</taxon>
        <taxon>Spermatophyta</taxon>
        <taxon>Magnoliopsida</taxon>
        <taxon>Ranunculales</taxon>
        <taxon>Papaveraceae</taxon>
        <taxon>Papaveroideae</taxon>
        <taxon>Papaver</taxon>
    </lineage>
</organism>
<comment type="caution">
    <text evidence="1">The sequence shown here is derived from an EMBL/GenBank/DDBJ whole genome shotgun (WGS) entry which is preliminary data.</text>
</comment>
<gene>
    <name evidence="2" type="ORF">MKW94_013401</name>
    <name evidence="1" type="ORF">MKW94_019512</name>
</gene>
<proteinExistence type="predicted"/>
<evidence type="ECO:0000313" key="1">
    <source>
        <dbReference type="EMBL" id="MCL7047842.1"/>
    </source>
</evidence>
<reference evidence="1" key="1">
    <citation type="submission" date="2022-03" db="EMBL/GenBank/DDBJ databases">
        <title>A functionally conserved STORR gene fusion in Papaver species that diverged 16.8 million years ago.</title>
        <authorList>
            <person name="Catania T."/>
        </authorList>
    </citation>
    <scope>NUCLEOTIDE SEQUENCE</scope>
    <source>
        <strain evidence="1">S-191538</strain>
    </source>
</reference>
<dbReference type="SUPFAM" id="SSF49599">
    <property type="entry name" value="TRAF domain-like"/>
    <property type="match status" value="1"/>
</dbReference>